<dbReference type="STRING" id="35755.UL82_05365"/>
<name>A0A0F6R1U6_9CORY</name>
<organism evidence="2 4">
    <name type="scientific">Corynebacterium kutscheri</name>
    <dbReference type="NCBI Taxonomy" id="35755"/>
    <lineage>
        <taxon>Bacteria</taxon>
        <taxon>Bacillati</taxon>
        <taxon>Actinomycetota</taxon>
        <taxon>Actinomycetes</taxon>
        <taxon>Mycobacteriales</taxon>
        <taxon>Corynebacteriaceae</taxon>
        <taxon>Corynebacterium</taxon>
    </lineage>
</organism>
<dbReference type="Pfam" id="PF20381">
    <property type="entry name" value="Rv1476"/>
    <property type="match status" value="1"/>
</dbReference>
<keyword evidence="1" id="KW-0812">Transmembrane</keyword>
<accession>A0A0F6R1U6</accession>
<dbReference type="EMBL" id="CP011312">
    <property type="protein sequence ID" value="AKE41248.1"/>
    <property type="molecule type" value="Genomic_DNA"/>
</dbReference>
<evidence type="ECO:0000313" key="4">
    <source>
        <dbReference type="Proteomes" id="UP000033457"/>
    </source>
</evidence>
<keyword evidence="1" id="KW-1133">Transmembrane helix</keyword>
<dbReference type="AlphaFoldDB" id="A0A0F6R1U6"/>
<dbReference type="Proteomes" id="UP000271380">
    <property type="component" value="Chromosome"/>
</dbReference>
<dbReference type="OrthoDB" id="4412029at2"/>
<proteinExistence type="predicted"/>
<dbReference type="HOGENOM" id="CLU_112366_1_0_11"/>
<dbReference type="Proteomes" id="UP000033457">
    <property type="component" value="Chromosome"/>
</dbReference>
<keyword evidence="1" id="KW-0472">Membrane</keyword>
<dbReference type="InterPro" id="IPR046498">
    <property type="entry name" value="Rv1476-like"/>
</dbReference>
<dbReference type="KEGG" id="cku:UL82_05365"/>
<keyword evidence="4" id="KW-1185">Reference proteome</keyword>
<evidence type="ECO:0000313" key="5">
    <source>
        <dbReference type="Proteomes" id="UP000271380"/>
    </source>
</evidence>
<feature type="transmembrane region" description="Helical" evidence="1">
    <location>
        <begin position="131"/>
        <end position="151"/>
    </location>
</feature>
<evidence type="ECO:0000313" key="2">
    <source>
        <dbReference type="EMBL" id="AKE41248.1"/>
    </source>
</evidence>
<dbReference type="EMBL" id="LR134377">
    <property type="protein sequence ID" value="VEH08524.1"/>
    <property type="molecule type" value="Genomic_DNA"/>
</dbReference>
<gene>
    <name evidence="3" type="ORF">NCTC949_01639</name>
    <name evidence="2" type="ORF">UL82_05365</name>
</gene>
<reference evidence="3 5" key="2">
    <citation type="submission" date="2018-12" db="EMBL/GenBank/DDBJ databases">
        <authorList>
            <consortium name="Pathogen Informatics"/>
        </authorList>
    </citation>
    <scope>NUCLEOTIDE SEQUENCE [LARGE SCALE GENOMIC DNA]</scope>
    <source>
        <strain evidence="3 5">NCTC949</strain>
    </source>
</reference>
<evidence type="ECO:0000313" key="3">
    <source>
        <dbReference type="EMBL" id="VEH08524.1"/>
    </source>
</evidence>
<dbReference type="RefSeq" id="WP_046439427.1">
    <property type="nucleotide sequence ID" value="NZ_CP011312.1"/>
</dbReference>
<protein>
    <submittedName>
        <fullName evidence="3">1-deoxy-D-xylulose-5-phosphate synthase</fullName>
    </submittedName>
</protein>
<reference evidence="2 4" key="1">
    <citation type="journal article" date="2015" name="Genome Announc.">
        <title>Complete Genome Sequence of Corynebacterium kutscheri DSM 20755, a Corynebacterial Type Strain with Remarkably Low G+C Content of Chromosomal DNA.</title>
        <authorList>
            <person name="Ruckert C."/>
            <person name="Albersmeier A."/>
            <person name="Winkler A."/>
            <person name="Tauch A."/>
        </authorList>
    </citation>
    <scope>NUCLEOTIDE SEQUENCE [LARGE SCALE GENOMIC DNA]</scope>
    <source>
        <strain evidence="2 4">DSM 20755</strain>
    </source>
</reference>
<sequence>MIPSDIDLHELSKQINDDQIALESSNPKLHTELESAITYAQENGFGSVGIAILDSTPAKTADLRDIAQELLITSHLDTVIVRAPSSGAIVSTVHNRADIESAQWHFLANPNYAEATTVLVDHINAEPVPGAAINILTAISTIFAIAIVVFFNRS</sequence>
<evidence type="ECO:0000256" key="1">
    <source>
        <dbReference type="SAM" id="Phobius"/>
    </source>
</evidence>